<evidence type="ECO:0000256" key="4">
    <source>
        <dbReference type="ARBA" id="ARBA00055538"/>
    </source>
</evidence>
<feature type="chain" id="PRO_5032454468" description="Putative aliphatic sulfonates-binding protein" evidence="6">
    <location>
        <begin position="30"/>
        <end position="320"/>
    </location>
</feature>
<dbReference type="PANTHER" id="PTHR30024">
    <property type="entry name" value="ALIPHATIC SULFONATES-BINDING PROTEIN-RELATED"/>
    <property type="match status" value="1"/>
</dbReference>
<dbReference type="EMBL" id="JABXXR010000048">
    <property type="protein sequence ID" value="NVN40528.1"/>
    <property type="molecule type" value="Genomic_DNA"/>
</dbReference>
<proteinExistence type="inferred from homology"/>
<protein>
    <recommendedName>
        <fullName evidence="5">Putative aliphatic sulfonates-binding protein</fullName>
    </recommendedName>
</protein>
<keyword evidence="3 6" id="KW-0732">Signal</keyword>
<organism evidence="8 9">
    <name type="scientific">Ameyamaea chiangmaiensis</name>
    <dbReference type="NCBI Taxonomy" id="442969"/>
    <lineage>
        <taxon>Bacteria</taxon>
        <taxon>Pseudomonadati</taxon>
        <taxon>Pseudomonadota</taxon>
        <taxon>Alphaproteobacteria</taxon>
        <taxon>Acetobacterales</taxon>
        <taxon>Acetobacteraceae</taxon>
        <taxon>Ameyamaea</taxon>
    </lineage>
</organism>
<evidence type="ECO:0000259" key="7">
    <source>
        <dbReference type="SMART" id="SM00062"/>
    </source>
</evidence>
<sequence>MTARRHLSPRRLMARLALLVLMTAGPIHASRAAADLIVADQKGQQKALLAAAGVDRDMPYHLHWTEFEAAAPLLQALGAGAVDTGIAGDGPFLFAWASGLPVKATYLLPPRGGGRATAVVVADGSPIHDAAGLSGKRIATGRGSIGHLLLLRLIQSGAIPAPAPHIVFLTPAQAKAALDAGTLDAWSTWEPYVSLAVLQGHGREVVNGVDLLPGNSFFIATQSALTDKRAQLADFYRRVTQAYAWGHAHLPEYATILARQTGLPQNVALAVAEKQIAAPAPLNHQIVEQEQPTLDAYRQAGLVKDTGALDTAFDESLMAP</sequence>
<evidence type="ECO:0000313" key="8">
    <source>
        <dbReference type="EMBL" id="NVN40528.1"/>
    </source>
</evidence>
<reference evidence="8 9" key="1">
    <citation type="submission" date="2020-06" db="EMBL/GenBank/DDBJ databases">
        <title>Description of novel acetic acid bacteria.</title>
        <authorList>
            <person name="Sombolestani A."/>
        </authorList>
    </citation>
    <scope>NUCLEOTIDE SEQUENCE [LARGE SCALE GENOMIC DNA]</scope>
    <source>
        <strain evidence="8 9">LMG 27010</strain>
    </source>
</reference>
<gene>
    <name evidence="8" type="ORF">HUK82_08125</name>
</gene>
<comment type="similarity">
    <text evidence="1">Belongs to the bacterial solute-binding protein SsuA/TauA family.</text>
</comment>
<dbReference type="SUPFAM" id="SSF53850">
    <property type="entry name" value="Periplasmic binding protein-like II"/>
    <property type="match status" value="1"/>
</dbReference>
<accession>A0A850P9F2</accession>
<evidence type="ECO:0000256" key="2">
    <source>
        <dbReference type="ARBA" id="ARBA00022448"/>
    </source>
</evidence>
<dbReference type="RefSeq" id="WP_176613490.1">
    <property type="nucleotide sequence ID" value="NZ_JABXXR010000048.1"/>
</dbReference>
<comment type="function">
    <text evidence="4">Part of a binding-protein-dependent transport system for aliphatic sulfonates. Putative binding protein.</text>
</comment>
<evidence type="ECO:0000313" key="9">
    <source>
        <dbReference type="Proteomes" id="UP000585665"/>
    </source>
</evidence>
<dbReference type="GO" id="GO:0042626">
    <property type="term" value="F:ATPase-coupled transmembrane transporter activity"/>
    <property type="evidence" value="ECO:0007669"/>
    <property type="project" value="InterPro"/>
</dbReference>
<name>A0A850P9F2_9PROT</name>
<dbReference type="NCBIfam" id="TIGR01728">
    <property type="entry name" value="SsuA_fam"/>
    <property type="match status" value="1"/>
</dbReference>
<dbReference type="InterPro" id="IPR010067">
    <property type="entry name" value="ABC_SsuA_sub-bd"/>
</dbReference>
<keyword evidence="9" id="KW-1185">Reference proteome</keyword>
<dbReference type="FunFam" id="3.40.190.10:FF:000050">
    <property type="entry name" value="Sulfonate ABC transporter substrate-binding protein"/>
    <property type="match status" value="1"/>
</dbReference>
<evidence type="ECO:0000256" key="3">
    <source>
        <dbReference type="ARBA" id="ARBA00022729"/>
    </source>
</evidence>
<feature type="domain" description="Solute-binding protein family 3/N-terminal" evidence="7">
    <location>
        <begin position="35"/>
        <end position="249"/>
    </location>
</feature>
<dbReference type="InterPro" id="IPR001638">
    <property type="entry name" value="Solute-binding_3/MltF_N"/>
</dbReference>
<dbReference type="AlphaFoldDB" id="A0A850P9F2"/>
<keyword evidence="2" id="KW-0813">Transport</keyword>
<dbReference type="SMART" id="SM00062">
    <property type="entry name" value="PBPb"/>
    <property type="match status" value="1"/>
</dbReference>
<evidence type="ECO:0000256" key="5">
    <source>
        <dbReference type="ARBA" id="ARBA00070228"/>
    </source>
</evidence>
<evidence type="ECO:0000256" key="6">
    <source>
        <dbReference type="SAM" id="SignalP"/>
    </source>
</evidence>
<dbReference type="Gene3D" id="3.40.190.10">
    <property type="entry name" value="Periplasmic binding protein-like II"/>
    <property type="match status" value="2"/>
</dbReference>
<dbReference type="PANTHER" id="PTHR30024:SF48">
    <property type="entry name" value="ABC TRANSPORTER SUBSTRATE-BINDING PROTEIN"/>
    <property type="match status" value="1"/>
</dbReference>
<evidence type="ECO:0000256" key="1">
    <source>
        <dbReference type="ARBA" id="ARBA00010742"/>
    </source>
</evidence>
<dbReference type="Pfam" id="PF13379">
    <property type="entry name" value="NMT1_2"/>
    <property type="match status" value="1"/>
</dbReference>
<dbReference type="Proteomes" id="UP000585665">
    <property type="component" value="Unassembled WGS sequence"/>
</dbReference>
<comment type="caution">
    <text evidence="8">The sequence shown here is derived from an EMBL/GenBank/DDBJ whole genome shotgun (WGS) entry which is preliminary data.</text>
</comment>
<feature type="signal peptide" evidence="6">
    <location>
        <begin position="1"/>
        <end position="29"/>
    </location>
</feature>
<dbReference type="GO" id="GO:0016020">
    <property type="term" value="C:membrane"/>
    <property type="evidence" value="ECO:0007669"/>
    <property type="project" value="InterPro"/>
</dbReference>